<feature type="compositionally biased region" description="Low complexity" evidence="16">
    <location>
        <begin position="1192"/>
        <end position="1202"/>
    </location>
</feature>
<dbReference type="PROSITE" id="PS51542">
    <property type="entry name" value="FYRN"/>
    <property type="match status" value="1"/>
</dbReference>
<dbReference type="PROSITE" id="PS50868">
    <property type="entry name" value="POST_SET"/>
    <property type="match status" value="1"/>
</dbReference>
<feature type="region of interest" description="Disordered" evidence="16">
    <location>
        <begin position="1313"/>
        <end position="1362"/>
    </location>
</feature>
<dbReference type="PROSITE" id="PS50016">
    <property type="entry name" value="ZF_PHD_2"/>
    <property type="match status" value="3"/>
</dbReference>
<evidence type="ECO:0000256" key="7">
    <source>
        <dbReference type="ARBA" id="ARBA00022737"/>
    </source>
</evidence>
<dbReference type="InterPro" id="IPR046341">
    <property type="entry name" value="SET_dom_sf"/>
</dbReference>
<keyword evidence="8 14" id="KW-0863">Zinc-finger</keyword>
<feature type="compositionally biased region" description="Polar residues" evidence="16">
    <location>
        <begin position="1173"/>
        <end position="1186"/>
    </location>
</feature>
<keyword evidence="22" id="KW-1185">Reference proteome</keyword>
<evidence type="ECO:0000256" key="9">
    <source>
        <dbReference type="ARBA" id="ARBA00022833"/>
    </source>
</evidence>
<evidence type="ECO:0000256" key="10">
    <source>
        <dbReference type="ARBA" id="ARBA00022853"/>
    </source>
</evidence>
<feature type="compositionally biased region" description="Low complexity" evidence="16">
    <location>
        <begin position="1593"/>
        <end position="1612"/>
    </location>
</feature>
<feature type="compositionally biased region" description="Basic residues" evidence="16">
    <location>
        <begin position="466"/>
        <end position="480"/>
    </location>
</feature>
<dbReference type="InterPro" id="IPR013083">
    <property type="entry name" value="Znf_RING/FYVE/PHD"/>
</dbReference>
<keyword evidence="3" id="KW-0489">Methyltransferase</keyword>
<keyword evidence="6" id="KW-0479">Metal-binding</keyword>
<feature type="compositionally biased region" description="Low complexity" evidence="16">
    <location>
        <begin position="2648"/>
        <end position="2660"/>
    </location>
</feature>
<keyword evidence="2" id="KW-0597">Phosphoprotein</keyword>
<evidence type="ECO:0000259" key="18">
    <source>
        <dbReference type="PROSITE" id="PS50280"/>
    </source>
</evidence>
<dbReference type="FunFam" id="3.30.40.10:FF:000002">
    <property type="entry name" value="Histone-lysine N-methyltransferase"/>
    <property type="match status" value="1"/>
</dbReference>
<dbReference type="Gene3D" id="1.10.30.10">
    <property type="entry name" value="High mobility group box domain"/>
    <property type="match status" value="1"/>
</dbReference>
<keyword evidence="4" id="KW-0808">Transferase</keyword>
<feature type="domain" description="PHD-type" evidence="17">
    <location>
        <begin position="561"/>
        <end position="615"/>
    </location>
</feature>
<evidence type="ECO:0000256" key="5">
    <source>
        <dbReference type="ARBA" id="ARBA00022691"/>
    </source>
</evidence>
<dbReference type="SUPFAM" id="SSF82199">
    <property type="entry name" value="SET domain"/>
    <property type="match status" value="1"/>
</dbReference>
<reference evidence="21" key="1">
    <citation type="submission" date="2021-02" db="EMBL/GenBank/DDBJ databases">
        <authorList>
            <person name="Nowell W R."/>
        </authorList>
    </citation>
    <scope>NUCLEOTIDE SEQUENCE</scope>
    <source>
        <strain evidence="21">Ploen Becks lab</strain>
    </source>
</reference>
<keyword evidence="7" id="KW-0677">Repeat</keyword>
<accession>A0A813MW11</accession>
<dbReference type="Gene3D" id="3.30.160.360">
    <property type="match status" value="1"/>
</dbReference>
<feature type="region of interest" description="Disordered" evidence="16">
    <location>
        <begin position="461"/>
        <end position="540"/>
    </location>
</feature>
<feature type="region of interest" description="Disordered" evidence="16">
    <location>
        <begin position="2639"/>
        <end position="2660"/>
    </location>
</feature>
<comment type="caution">
    <text evidence="21">The sequence shown here is derived from an EMBL/GenBank/DDBJ whole genome shotgun (WGS) entry which is preliminary data.</text>
</comment>
<keyword evidence="9" id="KW-0862">Zinc</keyword>
<evidence type="ECO:0000256" key="6">
    <source>
        <dbReference type="ARBA" id="ARBA00022723"/>
    </source>
</evidence>
<dbReference type="PROSITE" id="PS51543">
    <property type="entry name" value="FYRC"/>
    <property type="match status" value="1"/>
</dbReference>
<feature type="domain" description="PHD-type" evidence="17">
    <location>
        <begin position="315"/>
        <end position="369"/>
    </location>
</feature>
<evidence type="ECO:0000256" key="15">
    <source>
        <dbReference type="SAM" id="Coils"/>
    </source>
</evidence>
<evidence type="ECO:0000256" key="1">
    <source>
        <dbReference type="ARBA" id="ARBA00004123"/>
    </source>
</evidence>
<dbReference type="OrthoDB" id="308383at2759"/>
<feature type="compositionally biased region" description="Basic and acidic residues" evidence="16">
    <location>
        <begin position="1238"/>
        <end position="1248"/>
    </location>
</feature>
<dbReference type="Gene3D" id="3.30.40.10">
    <property type="entry name" value="Zinc/RING finger domain, C3HC4 (zinc finger)"/>
    <property type="match status" value="5"/>
</dbReference>
<feature type="domain" description="PHD-type" evidence="17">
    <location>
        <begin position="612"/>
        <end position="662"/>
    </location>
</feature>
<keyword evidence="12" id="KW-0804">Transcription</keyword>
<feature type="compositionally biased region" description="Polar residues" evidence="16">
    <location>
        <begin position="1338"/>
        <end position="1362"/>
    </location>
</feature>
<dbReference type="SUPFAM" id="SSF57903">
    <property type="entry name" value="FYVE/PHD zinc finger"/>
    <property type="match status" value="5"/>
</dbReference>
<dbReference type="Pfam" id="PF00856">
    <property type="entry name" value="SET"/>
    <property type="match status" value="1"/>
</dbReference>
<dbReference type="EMBL" id="CAJNOC010000212">
    <property type="protein sequence ID" value="CAF0727877.1"/>
    <property type="molecule type" value="Genomic_DNA"/>
</dbReference>
<keyword evidence="11" id="KW-0805">Transcription regulation</keyword>
<evidence type="ECO:0000256" key="12">
    <source>
        <dbReference type="ARBA" id="ARBA00023163"/>
    </source>
</evidence>
<dbReference type="FunFam" id="3.30.40.10:FF:000852">
    <property type="entry name" value="Histone-lysine N-methyltransferase 2C"/>
    <property type="match status" value="1"/>
</dbReference>
<dbReference type="PROSITE" id="PS51805">
    <property type="entry name" value="EPHD"/>
    <property type="match status" value="2"/>
</dbReference>
<feature type="compositionally biased region" description="Basic and acidic residues" evidence="16">
    <location>
        <begin position="1901"/>
        <end position="1912"/>
    </location>
</feature>
<feature type="region of interest" description="Disordered" evidence="16">
    <location>
        <begin position="1173"/>
        <end position="1248"/>
    </location>
</feature>
<protein>
    <submittedName>
        <fullName evidence="21">Uncharacterized protein</fullName>
    </submittedName>
</protein>
<dbReference type="PROSITE" id="PS50280">
    <property type="entry name" value="SET"/>
    <property type="match status" value="1"/>
</dbReference>
<evidence type="ECO:0000313" key="22">
    <source>
        <dbReference type="Proteomes" id="UP000663879"/>
    </source>
</evidence>
<feature type="compositionally biased region" description="Polar residues" evidence="16">
    <location>
        <begin position="485"/>
        <end position="500"/>
    </location>
</feature>
<dbReference type="GO" id="GO:0045944">
    <property type="term" value="P:positive regulation of transcription by RNA polymerase II"/>
    <property type="evidence" value="ECO:0007669"/>
    <property type="project" value="TreeGrafter"/>
</dbReference>
<evidence type="ECO:0000259" key="19">
    <source>
        <dbReference type="PROSITE" id="PS50868"/>
    </source>
</evidence>
<evidence type="ECO:0000256" key="14">
    <source>
        <dbReference type="PROSITE-ProRule" id="PRU00146"/>
    </source>
</evidence>
<evidence type="ECO:0000256" key="8">
    <source>
        <dbReference type="ARBA" id="ARBA00022771"/>
    </source>
</evidence>
<dbReference type="GO" id="GO:0042800">
    <property type="term" value="F:histone H3K4 methyltransferase activity"/>
    <property type="evidence" value="ECO:0007669"/>
    <property type="project" value="TreeGrafter"/>
</dbReference>
<dbReference type="PANTHER" id="PTHR45888:SF6">
    <property type="entry name" value="HL01030P-RELATED"/>
    <property type="match status" value="1"/>
</dbReference>
<dbReference type="Proteomes" id="UP000663879">
    <property type="component" value="Unassembled WGS sequence"/>
</dbReference>
<feature type="region of interest" description="Disordered" evidence="16">
    <location>
        <begin position="1552"/>
        <end position="1612"/>
    </location>
</feature>
<feature type="domain" description="PHD-type" evidence="20">
    <location>
        <begin position="133"/>
        <end position="261"/>
    </location>
</feature>
<feature type="compositionally biased region" description="Polar residues" evidence="16">
    <location>
        <begin position="1226"/>
        <end position="1237"/>
    </location>
</feature>
<dbReference type="SMART" id="SM00541">
    <property type="entry name" value="FYRN"/>
    <property type="match status" value="1"/>
</dbReference>
<feature type="coiled-coil region" evidence="15">
    <location>
        <begin position="388"/>
        <end position="415"/>
    </location>
</feature>
<evidence type="ECO:0000259" key="20">
    <source>
        <dbReference type="PROSITE" id="PS51805"/>
    </source>
</evidence>
<dbReference type="GO" id="GO:0008270">
    <property type="term" value="F:zinc ion binding"/>
    <property type="evidence" value="ECO:0007669"/>
    <property type="project" value="UniProtKB-KW"/>
</dbReference>
<proteinExistence type="predicted"/>
<feature type="region of interest" description="Disordered" evidence="16">
    <location>
        <begin position="1893"/>
        <end position="1951"/>
    </location>
</feature>
<dbReference type="InterPro" id="IPR001965">
    <property type="entry name" value="Znf_PHD"/>
</dbReference>
<evidence type="ECO:0000256" key="2">
    <source>
        <dbReference type="ARBA" id="ARBA00022553"/>
    </source>
</evidence>
<dbReference type="GO" id="GO:0003713">
    <property type="term" value="F:transcription coactivator activity"/>
    <property type="evidence" value="ECO:0007669"/>
    <property type="project" value="TreeGrafter"/>
</dbReference>
<dbReference type="CDD" id="cd15513">
    <property type="entry name" value="PHD5_KMT2C_like"/>
    <property type="match status" value="1"/>
</dbReference>
<keyword evidence="13" id="KW-0539">Nucleus</keyword>
<feature type="region of interest" description="Disordered" evidence="16">
    <location>
        <begin position="828"/>
        <end position="847"/>
    </location>
</feature>
<dbReference type="InterPro" id="IPR003889">
    <property type="entry name" value="FYrich_C"/>
</dbReference>
<evidence type="ECO:0000256" key="13">
    <source>
        <dbReference type="ARBA" id="ARBA00023242"/>
    </source>
</evidence>
<dbReference type="GO" id="GO:0032259">
    <property type="term" value="P:methylation"/>
    <property type="evidence" value="ECO:0007669"/>
    <property type="project" value="UniProtKB-KW"/>
</dbReference>
<feature type="domain" description="SET" evidence="18">
    <location>
        <begin position="2720"/>
        <end position="2836"/>
    </location>
</feature>
<dbReference type="SMART" id="SM00508">
    <property type="entry name" value="PostSET"/>
    <property type="match status" value="1"/>
</dbReference>
<dbReference type="SMART" id="SM00249">
    <property type="entry name" value="PHD"/>
    <property type="match status" value="7"/>
</dbReference>
<evidence type="ECO:0000256" key="16">
    <source>
        <dbReference type="SAM" id="MobiDB-lite"/>
    </source>
</evidence>
<dbReference type="InterPro" id="IPR001214">
    <property type="entry name" value="SET_dom"/>
</dbReference>
<keyword evidence="10" id="KW-0156">Chromatin regulator</keyword>
<evidence type="ECO:0000256" key="11">
    <source>
        <dbReference type="ARBA" id="ARBA00023015"/>
    </source>
</evidence>
<dbReference type="Pfam" id="PF05964">
    <property type="entry name" value="FYRN"/>
    <property type="match status" value="1"/>
</dbReference>
<dbReference type="InterPro" id="IPR036910">
    <property type="entry name" value="HMG_box_dom_sf"/>
</dbReference>
<dbReference type="Pfam" id="PF00628">
    <property type="entry name" value="PHD"/>
    <property type="match status" value="3"/>
</dbReference>
<comment type="subcellular location">
    <subcellularLocation>
        <location evidence="1">Nucleus</location>
    </subcellularLocation>
</comment>
<feature type="domain" description="Post-SET" evidence="19">
    <location>
        <begin position="2844"/>
        <end position="2860"/>
    </location>
</feature>
<evidence type="ECO:0000313" key="21">
    <source>
        <dbReference type="EMBL" id="CAF0727877.1"/>
    </source>
</evidence>
<gene>
    <name evidence="21" type="ORF">OXX778_LOCUS2639</name>
</gene>
<organism evidence="21 22">
    <name type="scientific">Brachionus calyciflorus</name>
    <dbReference type="NCBI Taxonomy" id="104777"/>
    <lineage>
        <taxon>Eukaryota</taxon>
        <taxon>Metazoa</taxon>
        <taxon>Spiralia</taxon>
        <taxon>Gnathifera</taxon>
        <taxon>Rotifera</taxon>
        <taxon>Eurotatoria</taxon>
        <taxon>Monogononta</taxon>
        <taxon>Pseudotrocha</taxon>
        <taxon>Ploima</taxon>
        <taxon>Brachionidae</taxon>
        <taxon>Brachionus</taxon>
    </lineage>
</organism>
<sequence length="2860" mass="327778">MSENDLNLLDNNQNQTVKYFNLINKPSSQMIINSYQNENPAPVPTRSVVQSTTNNLNNCNKSSSIMNNQQQNEFCCVLCALGENNILSQGKLNRFKSTNHFNTNNLINLKLFLLNTNDPNSTKQININYKSSKLKASMLLKIGVKSISQLLLNEISKIGWTMDINLKASDMFDLQTDSFYVHFNCFIWSYGIQCDTNDQPINIDKIVFESLTKKCFLCDLYGASLKCSVQDCPHIYHFPCAVLSGCYQNLATHQILCPNHAHQSSIYFNNKCLLCDSSDRITEQLYCTSCGFYYHSNCLSPPIEPNPLIRIGWQCPECKICQNCQKPEDDSKMLVCDTCDKCYHSYCLKNEIFLMKNSNGWKCDTCKRELSLTRACLSCKGLVFKDSIECLCEACQEIKRNLNQENNKKRSVKDLLQLSRNQMNSPSPIKKEFNETNVNINIKSEPPTDIVAKPINTVSNKPSIVTKKKQIPKKNNRNMKRSGQGAMNQMSITTRGTRSRNSGKDPKTDQTKRYEEESDSQKKKTSQNDESSTIGTVKRDEDDHHAVTVISSLNDSFSLRQDMCLSCGSLGKGESGKILSCSQCGQCFHTFCAGVNNVCDIMLEKGWRCLDCTVCEGCGKATDEGRLLLCDDCDISYHIYCLDPPLDQVPQGNWKCKWCVKCIKCGSKTPGKNLEWKSNYTECAYCNSLCTCHLCNLNYTESDLIGKCIKCERWSHLNCKNNQNLTEEEAEKKYGQNFKCLKCNEAENKTDNLSKKKNAKNVNMNEAIQNESLIFMEEIANLSKRCQIDEGIYLTDLGADLIKKLKIKPLPCPRRRVLKSNNINPETDVNKIIDENSQSSNDDKAESIHDENNVDIEPNLMDPCKKQVPSASTINAPKRQINFGMGGFYVKTRRIKPQQSQIDQETYENENKIHKRKKKYTYEDMIPSYMQEAFFGSATLSNCQDANLNFDEPLEKFEKQNLDAHKINLDENMLKLAQQNKKEHLELGIEDFLDGDIVSYLFNENRNLMEFNSDQDLNNKTRTSEDKIFDEKIYEDLLHQIVTDTNQKSNPVDEYLNLNHHNTENSESVNDNRNIDDLARQFRESTHKYASNQAHNSMSNIDIYNNQTEFLNIQEPLMKVSNFIPEQVMRPPQIEPNKIVQNQFTPTNLVFNNNNNNNQNIKFTNYVNDQQINQNFQPPENRSFNLPPQPQPQQIQTQQQTIMPSPKPTETPLESQISFEEQESSNDCFNNSGPKSSQNKDSKEDLSKHQKILEKYAEDEELGEFATQAMPLYSNINFPNLKNEMKDVQERYRYVHKIWRKLDTQVKLNYINKSRNNRYKKKSDEKTTTKTKSRAKSPLNSDVENFHSRSATPSISMDDTNENSQMSHQQQIQINQINHINQINQIAPGQILVCQLPAQGQQTIQVQQAQIKEMDQILHHHLQQQQLQQQQQQMSAKQEKITIKSYLNNQMNAVLSSSSVPSTSNSSHSITSNQNLPTQFNFSIPNTSVNHQIVIQENKEQHIEKNSNKDTVSDHIDSIIEQVVAGSGSLSGDFDWDDEETSSSFREFLLSQMENSPSNSNDKPTKPKKKSTKANQEDGTSTTKTKKKKSQKNESQQQQQQQQQAQPQIQNQLQTQINTNQSQLQNQLQQVQQIHQPPPNQQTLDQAKINISIPQNINLNHRTIITNSATKINEILMMNQQHQNYQQMNSNNNVFFIPATSQFTLQDSQNNKIICKDDSFKKILSIPGNELLVEAPNIQNQNFNLQKNLLVKNILVTQSEHEQNPQQQQGNGLQFLQLDGQIDEFEQQKNSNENSQQIAFQKQESHFNPKLSTKVVINHELLNSYGITYNPSAQSSTFTQPTVSNPEYSIANPTFISKGDNTLLKQLLNTAPKNAVPEVKQEIKVENLPVTQAPLPVPVPEKVKKTKSDKPRVQKPKSQSKLLTDLKNKIESNISQENSDEPNSRKRKNIKKEEVNTEVMINKILDEIKTYGSLSMFQPKLDKNDEIYKNINLPEREHFLKFRSFNLKHYGDLFNLRVNLEIKKSDDDDDELFFNSKNQQILYNKKIVQQSFKVCSVEMDKPLDLKINRELITDSKERLHCVLESGIESERILDEDSNMTDYNGQILFSKPSSPKIDFDNFNHVSVKKEANESSDDKIKTTFKLSQSASANFKETIEKLSEILNINTPGVLDLGKMVKYEPKIVDNSNKICPIVTETLHTAQTLNNLKFNLCKFCECFIDEDKENLDNNNKILFCSEYCKTSFQKLLNLKYLKSTQNSTNLPLEIKNEKRLMKWTRNCSTVPLNAESKVQTDKFELLKPNGYTDKRICIFCKLTGDLESNGPCRLLSIDVDQWSHLNCALWSDEVYETMNGALINVDTAYKKSINLQCCYCHEKGASLRCFSPKCNCYYHLPCAIRDKCAFNQDKTIYCSTHSCKALNENRLTDLTVTRNVWIQRDEVAQIQSFMSRDFDENAYAIRIGSLILHNIGQLLPHQLNSGYFNNRDFIYPIGYRATRIYWSTKNGFKRCRYLCTINETDGLPEFSVTLIEENGEKEILIDKSPSDLWKKILGKIEILRRDLDLVKLFPIYFSGEYMFGLCEPHIIRLVESLPGVEMLVNYAFKFGRLQLLDMPLTINPTGCARSEPKLRTHFRKSRTLTCTAPSVNPAQRSDSNGSANGSSGPSLSQVYENIYNDGDNGSSDEEDFVNKVTNDLDNNGLVSYTKQFVLSKSTQFKKLKAEWRQNVYLAKSKIQGLGLYAARDLEKNTMIIEYIGELIRNEVANRREKLYESQNRGIYMFRLNDELVVDATISGGLARYVNHCCDPNCFAETVSVEKDQKIIIIANKKILKGEELTYDYQFEFEDENNKIQCLCGSANCKKWMN</sequence>
<name>A0A813MW11_9BILA</name>
<dbReference type="Gene3D" id="2.170.270.10">
    <property type="entry name" value="SET domain"/>
    <property type="match status" value="1"/>
</dbReference>
<feature type="compositionally biased region" description="Basic and acidic residues" evidence="16">
    <location>
        <begin position="502"/>
        <end position="522"/>
    </location>
</feature>
<dbReference type="Pfam" id="PF13832">
    <property type="entry name" value="zf-HC5HC2H_2"/>
    <property type="match status" value="1"/>
</dbReference>
<dbReference type="GO" id="GO:0044666">
    <property type="term" value="C:MLL3/4 complex"/>
    <property type="evidence" value="ECO:0007669"/>
    <property type="project" value="TreeGrafter"/>
</dbReference>
<evidence type="ECO:0000256" key="3">
    <source>
        <dbReference type="ARBA" id="ARBA00022603"/>
    </source>
</evidence>
<dbReference type="SMART" id="SM00542">
    <property type="entry name" value="FYRC"/>
    <property type="match status" value="1"/>
</dbReference>
<dbReference type="InterPro" id="IPR003888">
    <property type="entry name" value="FYrich_N"/>
</dbReference>
<feature type="domain" description="PHD-type" evidence="20">
    <location>
        <begin position="2305"/>
        <end position="2413"/>
    </location>
</feature>
<dbReference type="Pfam" id="PF05965">
    <property type="entry name" value="FYRC"/>
    <property type="match status" value="1"/>
</dbReference>
<dbReference type="InterPro" id="IPR003616">
    <property type="entry name" value="Post-SET_dom"/>
</dbReference>
<dbReference type="PANTHER" id="PTHR45888">
    <property type="entry name" value="HL01030P-RELATED"/>
    <property type="match status" value="1"/>
</dbReference>
<dbReference type="InterPro" id="IPR011011">
    <property type="entry name" value="Znf_FYVE_PHD"/>
</dbReference>
<dbReference type="CDD" id="cd15509">
    <property type="entry name" value="PHD1_KMT2C_like"/>
    <property type="match status" value="1"/>
</dbReference>
<dbReference type="InterPro" id="IPR034732">
    <property type="entry name" value="EPHD"/>
</dbReference>
<keyword evidence="15" id="KW-0175">Coiled coil</keyword>
<evidence type="ECO:0000256" key="4">
    <source>
        <dbReference type="ARBA" id="ARBA00022679"/>
    </source>
</evidence>
<dbReference type="Pfam" id="PF13771">
    <property type="entry name" value="zf-HC5HC2H"/>
    <property type="match status" value="1"/>
</dbReference>
<dbReference type="InterPro" id="IPR019787">
    <property type="entry name" value="Znf_PHD-finger"/>
</dbReference>
<dbReference type="SMART" id="SM00317">
    <property type="entry name" value="SET"/>
    <property type="match status" value="1"/>
</dbReference>
<evidence type="ECO:0000259" key="17">
    <source>
        <dbReference type="PROSITE" id="PS50016"/>
    </source>
</evidence>
<keyword evidence="5" id="KW-0949">S-adenosyl-L-methionine</keyword>